<sequence length="149" mass="17221">MKCLNYMYNSFKNLENSFQNYQGYASGYDAYQDLSFDEYDMMENDEDEEYDYVDEGDVDILSAYTDEYDSDDEDYDTGVLSADEDETKYPPARTLDDPWGFINSGNLSVEFKNTTLAPKVVDMSLMNLAQAKKDYFERLVSVSKRNLSA</sequence>
<organism evidence="1 2">
    <name type="scientific">Mucor flavus</name>
    <dbReference type="NCBI Taxonomy" id="439312"/>
    <lineage>
        <taxon>Eukaryota</taxon>
        <taxon>Fungi</taxon>
        <taxon>Fungi incertae sedis</taxon>
        <taxon>Mucoromycota</taxon>
        <taxon>Mucoromycotina</taxon>
        <taxon>Mucoromycetes</taxon>
        <taxon>Mucorales</taxon>
        <taxon>Mucorineae</taxon>
        <taxon>Mucoraceae</taxon>
        <taxon>Mucor</taxon>
    </lineage>
</organism>
<accession>A0ABP9Z2Y6</accession>
<name>A0ABP9Z2Y6_9FUNG</name>
<dbReference type="EMBL" id="BAABUK010000017">
    <property type="protein sequence ID" value="GAA5813471.1"/>
    <property type="molecule type" value="Genomic_DNA"/>
</dbReference>
<dbReference type="Proteomes" id="UP001473302">
    <property type="component" value="Unassembled WGS sequence"/>
</dbReference>
<evidence type="ECO:0000313" key="2">
    <source>
        <dbReference type="Proteomes" id="UP001473302"/>
    </source>
</evidence>
<gene>
    <name evidence="1" type="ORF">MFLAVUS_006949</name>
</gene>
<evidence type="ECO:0000313" key="1">
    <source>
        <dbReference type="EMBL" id="GAA5813471.1"/>
    </source>
</evidence>
<protein>
    <submittedName>
        <fullName evidence="1">Uncharacterized protein</fullName>
    </submittedName>
</protein>
<proteinExistence type="predicted"/>
<keyword evidence="2" id="KW-1185">Reference proteome</keyword>
<comment type="caution">
    <text evidence="1">The sequence shown here is derived from an EMBL/GenBank/DDBJ whole genome shotgun (WGS) entry which is preliminary data.</text>
</comment>
<reference evidence="1 2" key="1">
    <citation type="submission" date="2024-04" db="EMBL/GenBank/DDBJ databases">
        <title>genome sequences of Mucor flavus KT1a and Helicostylum pulchrum KT1b strains isolated from the surface of a dry-aged beef.</title>
        <authorList>
            <person name="Toyotome T."/>
            <person name="Hosono M."/>
            <person name="Torimaru M."/>
            <person name="Fukuda K."/>
            <person name="Mikami N."/>
        </authorList>
    </citation>
    <scope>NUCLEOTIDE SEQUENCE [LARGE SCALE GENOMIC DNA]</scope>
    <source>
        <strain evidence="1 2">KT1a</strain>
    </source>
</reference>